<feature type="transmembrane region" description="Helical" evidence="2">
    <location>
        <begin position="308"/>
        <end position="330"/>
    </location>
</feature>
<feature type="transmembrane region" description="Helical" evidence="2">
    <location>
        <begin position="430"/>
        <end position="452"/>
    </location>
</feature>
<feature type="transmembrane region" description="Helical" evidence="2">
    <location>
        <begin position="351"/>
        <end position="376"/>
    </location>
</feature>
<accession>A0ABN2G4B6</accession>
<dbReference type="Pfam" id="PF13687">
    <property type="entry name" value="DUF4153"/>
    <property type="match status" value="1"/>
</dbReference>
<evidence type="ECO:0000313" key="3">
    <source>
        <dbReference type="EMBL" id="GAA1665113.1"/>
    </source>
</evidence>
<organism evidence="3 4">
    <name type="scientific">Glycomyces endophyticus</name>
    <dbReference type="NCBI Taxonomy" id="480996"/>
    <lineage>
        <taxon>Bacteria</taxon>
        <taxon>Bacillati</taxon>
        <taxon>Actinomycetota</taxon>
        <taxon>Actinomycetes</taxon>
        <taxon>Glycomycetales</taxon>
        <taxon>Glycomycetaceae</taxon>
        <taxon>Glycomyces</taxon>
    </lineage>
</organism>
<feature type="transmembrane region" description="Helical" evidence="2">
    <location>
        <begin position="188"/>
        <end position="216"/>
    </location>
</feature>
<gene>
    <name evidence="3" type="ORF">GCM10009830_08320</name>
</gene>
<feature type="compositionally biased region" description="Pro residues" evidence="1">
    <location>
        <begin position="46"/>
        <end position="61"/>
    </location>
</feature>
<feature type="transmembrane region" description="Helical" evidence="2">
    <location>
        <begin position="491"/>
        <end position="510"/>
    </location>
</feature>
<evidence type="ECO:0008006" key="5">
    <source>
        <dbReference type="Google" id="ProtNLM"/>
    </source>
</evidence>
<feature type="compositionally biased region" description="Low complexity" evidence="1">
    <location>
        <begin position="62"/>
        <end position="77"/>
    </location>
</feature>
<protein>
    <recommendedName>
        <fullName evidence="5">DUF4173 domain-containing protein</fullName>
    </recommendedName>
</protein>
<feature type="transmembrane region" description="Helical" evidence="2">
    <location>
        <begin position="396"/>
        <end position="418"/>
    </location>
</feature>
<keyword evidence="4" id="KW-1185">Reference proteome</keyword>
<feature type="compositionally biased region" description="Basic and acidic residues" evidence="1">
    <location>
        <begin position="30"/>
        <end position="45"/>
    </location>
</feature>
<reference evidence="3 4" key="1">
    <citation type="journal article" date="2019" name="Int. J. Syst. Evol. Microbiol.">
        <title>The Global Catalogue of Microorganisms (GCM) 10K type strain sequencing project: providing services to taxonomists for standard genome sequencing and annotation.</title>
        <authorList>
            <consortium name="The Broad Institute Genomics Platform"/>
            <consortium name="The Broad Institute Genome Sequencing Center for Infectious Disease"/>
            <person name="Wu L."/>
            <person name="Ma J."/>
        </authorList>
    </citation>
    <scope>NUCLEOTIDE SEQUENCE [LARGE SCALE GENOMIC DNA]</scope>
    <source>
        <strain evidence="3 4">JCM 16001</strain>
    </source>
</reference>
<evidence type="ECO:0000256" key="2">
    <source>
        <dbReference type="SAM" id="Phobius"/>
    </source>
</evidence>
<evidence type="ECO:0000256" key="1">
    <source>
        <dbReference type="SAM" id="MobiDB-lite"/>
    </source>
</evidence>
<proteinExistence type="predicted"/>
<feature type="transmembrane region" description="Helical" evidence="2">
    <location>
        <begin position="268"/>
        <end position="288"/>
    </location>
</feature>
<evidence type="ECO:0000313" key="4">
    <source>
        <dbReference type="Proteomes" id="UP001499851"/>
    </source>
</evidence>
<feature type="transmembrane region" description="Helical" evidence="2">
    <location>
        <begin position="159"/>
        <end position="176"/>
    </location>
</feature>
<dbReference type="InterPro" id="IPR025291">
    <property type="entry name" value="DUF4153"/>
</dbReference>
<dbReference type="RefSeq" id="WP_344482083.1">
    <property type="nucleotide sequence ID" value="NZ_BAAAQF010000004.1"/>
</dbReference>
<feature type="transmembrane region" description="Helical" evidence="2">
    <location>
        <begin position="464"/>
        <end position="484"/>
    </location>
</feature>
<keyword evidence="2" id="KW-0812">Transmembrane</keyword>
<sequence length="798" mass="85976">MSEPDSTPAPRSADEPAGEARPAAEQAGPRGEEGRPGDAPAERPAAEPPAAAPTAEPPAPPAQSQAQPPVQQGVPVPQHERPPLQRNILAAQQPQTPAQYQQQAQYYQQMAAQQRQPPVLLPNPRWHRPHLHAPQPAVVLAFAVALFAAWSAFPGDGVGLGMALTGIALVAVPLATSGRDLLPRLPGAVLVAALWSVAAIRDAGWVVALCTLAAFALTPLALSPQRRIGGTAITVLMGWLEGIAESFRWAKGGRPSKDERNPGTIRMLWTAGVTVCLLLVFGGLFAAADQAFADLVGRLLPDLSPAEVILRLFLAAILVPIVLTWTYMAVARPVWDSDEEREHRVVSRFELAIPMGALNLLFAAFIAVQARVYFGGEDYVMDTAGLTFAEYARRGFWQLSVVAVLALAVIAIAAWLAPKRAKGDRWTVRILLGLLALMSMTVVASATFRMYTYTETFGLTRLRVWIFTVEFWLAVLFALVLVGCWGLRATWLPRAVLASGALTLLGLAAVNPDALIARFNIEHDGEVDLDLEYLAELSADAAPALSGLSDEDRECVMDYQEYAPEDPGEPEDPRDLMAWNWGFQRAQDLAADIGEPSAGCAVQLDAYRTDDEYYYDDSSEDPDDAVAGAPVGEPGTFWHWDTCAMYDLDAVTELFGTAANGDRGVVSDDPSQYAESLDPALGLGDRVLHCGYYGPGTRYLMIDAYEWGTADQAVAGSEAMRAADESEGVYQVSDIAAVDAEATAGYIATLEGQTYQYTEVVDRLVITVTLSDTATDLSARPVCDDLAAQTSQFYYELG</sequence>
<keyword evidence="2" id="KW-0472">Membrane</keyword>
<feature type="region of interest" description="Disordered" evidence="1">
    <location>
        <begin position="1"/>
        <end position="80"/>
    </location>
</feature>
<keyword evidence="2" id="KW-1133">Transmembrane helix</keyword>
<dbReference type="Proteomes" id="UP001499851">
    <property type="component" value="Unassembled WGS sequence"/>
</dbReference>
<name>A0ABN2G4B6_9ACTN</name>
<dbReference type="EMBL" id="BAAAQF010000004">
    <property type="protein sequence ID" value="GAA1665113.1"/>
    <property type="molecule type" value="Genomic_DNA"/>
</dbReference>
<comment type="caution">
    <text evidence="3">The sequence shown here is derived from an EMBL/GenBank/DDBJ whole genome shotgun (WGS) entry which is preliminary data.</text>
</comment>